<accession>A0A449BJ36</accession>
<dbReference type="Pfam" id="PF00999">
    <property type="entry name" value="Na_H_Exchanger"/>
    <property type="match status" value="1"/>
</dbReference>
<dbReference type="Gene3D" id="1.20.1530.20">
    <property type="match status" value="1"/>
</dbReference>
<dbReference type="AlphaFoldDB" id="A0A449BJ36"/>
<organism evidence="7 8">
    <name type="scientific">Acholeplasma hippikon</name>
    <dbReference type="NCBI Taxonomy" id="264636"/>
    <lineage>
        <taxon>Bacteria</taxon>
        <taxon>Bacillati</taxon>
        <taxon>Mycoplasmatota</taxon>
        <taxon>Mollicutes</taxon>
        <taxon>Acholeplasmatales</taxon>
        <taxon>Acholeplasmataceae</taxon>
        <taxon>Acholeplasma</taxon>
    </lineage>
</organism>
<feature type="transmembrane region" description="Helical" evidence="5">
    <location>
        <begin position="197"/>
        <end position="218"/>
    </location>
</feature>
<evidence type="ECO:0000313" key="7">
    <source>
        <dbReference type="EMBL" id="VEU82413.1"/>
    </source>
</evidence>
<feature type="transmembrane region" description="Helical" evidence="5">
    <location>
        <begin position="160"/>
        <end position="185"/>
    </location>
</feature>
<protein>
    <submittedName>
        <fullName evidence="7">NhaP-type Na+/H+ and K+/H+ antiporters</fullName>
    </submittedName>
</protein>
<feature type="domain" description="Cation/H+ exchanger transmembrane" evidence="6">
    <location>
        <begin position="29"/>
        <end position="385"/>
    </location>
</feature>
<feature type="transmembrane region" description="Helical" evidence="5">
    <location>
        <begin position="99"/>
        <end position="121"/>
    </location>
</feature>
<dbReference type="KEGG" id="ahk:NCTC10172_00424"/>
<dbReference type="RefSeq" id="WP_084145218.1">
    <property type="nucleotide sequence ID" value="NZ_LR215050.1"/>
</dbReference>
<dbReference type="PANTHER" id="PTHR43021">
    <property type="entry name" value="NA(+)/H(+) ANTIPORTER-RELATED"/>
    <property type="match status" value="1"/>
</dbReference>
<keyword evidence="4 5" id="KW-0472">Membrane</keyword>
<evidence type="ECO:0000256" key="2">
    <source>
        <dbReference type="ARBA" id="ARBA00022692"/>
    </source>
</evidence>
<feature type="transmembrane region" description="Helical" evidence="5">
    <location>
        <begin position="348"/>
        <end position="370"/>
    </location>
</feature>
<dbReference type="PANTHER" id="PTHR43021:SF2">
    <property type="entry name" value="CATION_H+ EXCHANGER DOMAIN-CONTAINING PROTEIN"/>
    <property type="match status" value="1"/>
</dbReference>
<keyword evidence="2 5" id="KW-0812">Transmembrane</keyword>
<feature type="transmembrane region" description="Helical" evidence="5">
    <location>
        <begin position="42"/>
        <end position="61"/>
    </location>
</feature>
<feature type="transmembrane region" description="Helical" evidence="5">
    <location>
        <begin position="127"/>
        <end position="148"/>
    </location>
</feature>
<dbReference type="GO" id="GO:1902600">
    <property type="term" value="P:proton transmembrane transport"/>
    <property type="evidence" value="ECO:0007669"/>
    <property type="project" value="InterPro"/>
</dbReference>
<evidence type="ECO:0000256" key="1">
    <source>
        <dbReference type="ARBA" id="ARBA00004141"/>
    </source>
</evidence>
<dbReference type="GO" id="GO:0015297">
    <property type="term" value="F:antiporter activity"/>
    <property type="evidence" value="ECO:0007669"/>
    <property type="project" value="InterPro"/>
</dbReference>
<feature type="transmembrane region" description="Helical" evidence="5">
    <location>
        <begin position="382"/>
        <end position="402"/>
    </location>
</feature>
<keyword evidence="3 5" id="KW-1133">Transmembrane helix</keyword>
<dbReference type="InterPro" id="IPR038770">
    <property type="entry name" value="Na+/solute_symporter_sf"/>
</dbReference>
<evidence type="ECO:0000259" key="6">
    <source>
        <dbReference type="Pfam" id="PF00999"/>
    </source>
</evidence>
<gene>
    <name evidence="7" type="ORF">NCTC10172_00424</name>
</gene>
<evidence type="ECO:0000313" key="8">
    <source>
        <dbReference type="Proteomes" id="UP000290909"/>
    </source>
</evidence>
<dbReference type="GO" id="GO:0016020">
    <property type="term" value="C:membrane"/>
    <property type="evidence" value="ECO:0007669"/>
    <property type="project" value="UniProtKB-SubCell"/>
</dbReference>
<feature type="transmembrane region" description="Helical" evidence="5">
    <location>
        <begin position="230"/>
        <end position="251"/>
    </location>
</feature>
<reference evidence="7 8" key="1">
    <citation type="submission" date="2019-01" db="EMBL/GenBank/DDBJ databases">
        <authorList>
            <consortium name="Pathogen Informatics"/>
        </authorList>
    </citation>
    <scope>NUCLEOTIDE SEQUENCE [LARGE SCALE GENOMIC DNA]</scope>
    <source>
        <strain evidence="7 8">NCTC10172</strain>
    </source>
</reference>
<dbReference type="Proteomes" id="UP000290909">
    <property type="component" value="Chromosome"/>
</dbReference>
<feature type="transmembrane region" description="Helical" evidence="5">
    <location>
        <begin position="307"/>
        <end position="327"/>
    </location>
</feature>
<dbReference type="STRING" id="1408416.GCA_000702765_00994"/>
<comment type="subcellular location">
    <subcellularLocation>
        <location evidence="1">Membrane</location>
        <topology evidence="1">Multi-pass membrane protein</topology>
    </subcellularLocation>
</comment>
<proteinExistence type="predicted"/>
<dbReference type="InterPro" id="IPR006153">
    <property type="entry name" value="Cation/H_exchanger_TM"/>
</dbReference>
<evidence type="ECO:0000256" key="4">
    <source>
        <dbReference type="ARBA" id="ARBA00023136"/>
    </source>
</evidence>
<name>A0A449BJ36_9MOLU</name>
<evidence type="ECO:0000256" key="5">
    <source>
        <dbReference type="SAM" id="Phobius"/>
    </source>
</evidence>
<dbReference type="EMBL" id="LR215050">
    <property type="protein sequence ID" value="VEU82413.1"/>
    <property type="molecule type" value="Genomic_DNA"/>
</dbReference>
<feature type="transmembrane region" description="Helical" evidence="5">
    <location>
        <begin position="67"/>
        <end position="87"/>
    </location>
</feature>
<keyword evidence="8" id="KW-1185">Reference proteome</keyword>
<sequence>MNLYEKLGVTSNVAIVILSVGIMLSLGFLMTRLTKKLKLPNVTAYIVVGILIGPFVLNLIPREVVSGMDFLADIALAFIAFSTGEFFKLSILKKNGLKVVVITIFEALFASILIFFVTFYLLKMTLAFSIVLAALAAATAPASTVMTIRQTGAKGDFVDTLIQVVALDDIVGLVAYSIAISVAIALNSGGSISFGSILQPIAINIGVVLIGGLFGYFMKLLMTAKRSTDNRLIIALALIFLFCGICALLDISPLLGCMSMGTVYINITDDDKLFKQLNYFSPPILLLFFVRSGVNFKLDALLSTSTLVGTTPLLLIGIIYFIVRIIGKYFGAYSGSAVVGKSKEVKNYLGLALIPQAGVAIGLAALGARALGGESGQALETIILASSVLYELIGPVCAKLALYLSKSYSNKLEDITEVVEVKADGTKKSDVEILIERINEIKEKIPKHEKALMQEEIAFTEEAEQYYQMQSRVGLLNRKK</sequence>
<feature type="transmembrane region" description="Helical" evidence="5">
    <location>
        <begin position="12"/>
        <end position="30"/>
    </location>
</feature>
<evidence type="ECO:0000256" key="3">
    <source>
        <dbReference type="ARBA" id="ARBA00022989"/>
    </source>
</evidence>